<dbReference type="NCBIfam" id="NF003592">
    <property type="entry name" value="PRK05254.1-5"/>
    <property type="match status" value="1"/>
</dbReference>
<feature type="active site" description="Proton acceptor" evidence="8 9">
    <location>
        <position position="57"/>
    </location>
</feature>
<name>A0ABY2Z3Z8_9BACT</name>
<dbReference type="HAMAP" id="MF_00148">
    <property type="entry name" value="UDG"/>
    <property type="match status" value="1"/>
</dbReference>
<keyword evidence="5 8" id="KW-0227">DNA damage</keyword>
<keyword evidence="13" id="KW-1185">Reference proteome</keyword>
<evidence type="ECO:0000256" key="8">
    <source>
        <dbReference type="HAMAP-Rule" id="MF_00148"/>
    </source>
</evidence>
<evidence type="ECO:0000313" key="12">
    <source>
        <dbReference type="EMBL" id="TPR53875.1"/>
    </source>
</evidence>
<dbReference type="RefSeq" id="WP_140914840.1">
    <property type="nucleotide sequence ID" value="NZ_VHHP01000004.1"/>
</dbReference>
<gene>
    <name evidence="8" type="primary">ung</name>
    <name evidence="12" type="ORF">FJR74_01780</name>
</gene>
<dbReference type="EMBL" id="VHHP01000004">
    <property type="protein sequence ID" value="TPR53875.1"/>
    <property type="molecule type" value="Genomic_DNA"/>
</dbReference>
<reference evidence="12" key="1">
    <citation type="submission" date="2019-06" db="EMBL/GenBank/DDBJ databases">
        <title>Mycoplasma neophronis type strain whole genome sequence.</title>
        <authorList>
            <person name="Spergser J."/>
        </authorList>
    </citation>
    <scope>NUCLEOTIDE SEQUENCE [LARGE SCALE GENOMIC DNA]</scope>
    <source>
        <strain evidence="12">DSM 24097</strain>
    </source>
</reference>
<comment type="subcellular location">
    <subcellularLocation>
        <location evidence="8">Cytoplasm</location>
    </subcellularLocation>
</comment>
<evidence type="ECO:0000313" key="13">
    <source>
        <dbReference type="Proteomes" id="UP000316851"/>
    </source>
</evidence>
<keyword evidence="8" id="KW-0963">Cytoplasm</keyword>
<keyword evidence="6 8" id="KW-0378">Hydrolase</keyword>
<dbReference type="InterPro" id="IPR002043">
    <property type="entry name" value="UDG_fam1"/>
</dbReference>
<evidence type="ECO:0000256" key="3">
    <source>
        <dbReference type="ARBA" id="ARBA00008184"/>
    </source>
</evidence>
<evidence type="ECO:0000256" key="10">
    <source>
        <dbReference type="RuleBase" id="RU003780"/>
    </source>
</evidence>
<proteinExistence type="inferred from homology"/>
<comment type="caution">
    <text evidence="12">The sequence shown here is derived from an EMBL/GenBank/DDBJ whole genome shotgun (WGS) entry which is preliminary data.</text>
</comment>
<sequence length="213" mass="24710">MKFNFETFLNQEKQKPYFKKIENILDLDNITPRKEDVFNAFKNFDFDNIKVIIIGQDPYPGKNVADGLCFSSKETETPASLKNMFEEIKASYPQSIHSSNQLTNWKDQGVLLLNTILTNEINKTLAHKDIGWEIFTTELLREINLNYENIIYLILGKKAENFVSKLNLDKQIVLITSHPSPLGVYRGFRGSKIFEKINDKLVSIYKKPIIWNT</sequence>
<dbReference type="NCBIfam" id="NF003588">
    <property type="entry name" value="PRK05254.1-1"/>
    <property type="match status" value="1"/>
</dbReference>
<dbReference type="EC" id="3.2.2.27" evidence="4 8"/>
<dbReference type="GO" id="GO:0004844">
    <property type="term" value="F:uracil DNA N-glycosylase activity"/>
    <property type="evidence" value="ECO:0007669"/>
    <property type="project" value="UniProtKB-EC"/>
</dbReference>
<dbReference type="Proteomes" id="UP000316851">
    <property type="component" value="Unassembled WGS sequence"/>
</dbReference>
<evidence type="ECO:0000259" key="11">
    <source>
        <dbReference type="SMART" id="SM00986"/>
    </source>
</evidence>
<accession>A0ABY2Z3Z8</accession>
<evidence type="ECO:0000256" key="5">
    <source>
        <dbReference type="ARBA" id="ARBA00022763"/>
    </source>
</evidence>
<comment type="catalytic activity">
    <reaction evidence="1 8 10">
        <text>Hydrolyzes single-stranded DNA or mismatched double-stranded DNA and polynucleotides, releasing free uracil.</text>
        <dbReference type="EC" id="3.2.2.27"/>
    </reaction>
</comment>
<evidence type="ECO:0000256" key="1">
    <source>
        <dbReference type="ARBA" id="ARBA00001400"/>
    </source>
</evidence>
<keyword evidence="7 8" id="KW-0234">DNA repair</keyword>
<organism evidence="12 13">
    <name type="scientific">Metamycoplasma neophronis</name>
    <dbReference type="NCBI Taxonomy" id="872983"/>
    <lineage>
        <taxon>Bacteria</taxon>
        <taxon>Bacillati</taxon>
        <taxon>Mycoplasmatota</taxon>
        <taxon>Mycoplasmoidales</taxon>
        <taxon>Metamycoplasmataceae</taxon>
        <taxon>Metamycoplasma</taxon>
    </lineage>
</organism>
<dbReference type="InterPro" id="IPR005122">
    <property type="entry name" value="Uracil-DNA_glycosylase-like"/>
</dbReference>
<dbReference type="PANTHER" id="PTHR11264">
    <property type="entry name" value="URACIL-DNA GLYCOSYLASE"/>
    <property type="match status" value="1"/>
</dbReference>
<keyword evidence="12" id="KW-0326">Glycosidase</keyword>
<dbReference type="Pfam" id="PF03167">
    <property type="entry name" value="UDG"/>
    <property type="match status" value="1"/>
</dbReference>
<evidence type="ECO:0000256" key="2">
    <source>
        <dbReference type="ARBA" id="ARBA00002631"/>
    </source>
</evidence>
<dbReference type="SMART" id="SM00986">
    <property type="entry name" value="UDG"/>
    <property type="match status" value="1"/>
</dbReference>
<comment type="function">
    <text evidence="2 8 10">Excises uracil residues from the DNA which can arise as a result of misincorporation of dUMP residues by DNA polymerase or due to deamination of cytosine.</text>
</comment>
<dbReference type="SUPFAM" id="SSF52141">
    <property type="entry name" value="Uracil-DNA glycosylase-like"/>
    <property type="match status" value="1"/>
</dbReference>
<dbReference type="PANTHER" id="PTHR11264:SF0">
    <property type="entry name" value="URACIL-DNA GLYCOSYLASE"/>
    <property type="match status" value="1"/>
</dbReference>
<evidence type="ECO:0000256" key="9">
    <source>
        <dbReference type="PROSITE-ProRule" id="PRU10072"/>
    </source>
</evidence>
<dbReference type="CDD" id="cd10027">
    <property type="entry name" value="UDG-F1-like"/>
    <property type="match status" value="1"/>
</dbReference>
<dbReference type="Gene3D" id="3.40.470.10">
    <property type="entry name" value="Uracil-DNA glycosylase-like domain"/>
    <property type="match status" value="1"/>
</dbReference>
<comment type="similarity">
    <text evidence="3 8 10">Belongs to the uracil-DNA glycosylase (UDG) superfamily. UNG family.</text>
</comment>
<dbReference type="InterPro" id="IPR036895">
    <property type="entry name" value="Uracil-DNA_glycosylase-like_sf"/>
</dbReference>
<dbReference type="NCBIfam" id="TIGR00628">
    <property type="entry name" value="ung"/>
    <property type="match status" value="1"/>
</dbReference>
<evidence type="ECO:0000256" key="7">
    <source>
        <dbReference type="ARBA" id="ARBA00023204"/>
    </source>
</evidence>
<protein>
    <recommendedName>
        <fullName evidence="4 8">Uracil-DNA glycosylase</fullName>
        <shortName evidence="8">UDG</shortName>
        <ecNumber evidence="4 8">3.2.2.27</ecNumber>
    </recommendedName>
</protein>
<evidence type="ECO:0000256" key="4">
    <source>
        <dbReference type="ARBA" id="ARBA00012030"/>
    </source>
</evidence>
<dbReference type="InterPro" id="IPR018085">
    <property type="entry name" value="Ura-DNA_Glyclase_AS"/>
</dbReference>
<feature type="domain" description="Uracil-DNA glycosylase-like" evidence="11">
    <location>
        <begin position="42"/>
        <end position="201"/>
    </location>
</feature>
<evidence type="ECO:0000256" key="6">
    <source>
        <dbReference type="ARBA" id="ARBA00022801"/>
    </source>
</evidence>
<dbReference type="PROSITE" id="PS00130">
    <property type="entry name" value="U_DNA_GLYCOSYLASE"/>
    <property type="match status" value="1"/>
</dbReference>
<dbReference type="SMART" id="SM00987">
    <property type="entry name" value="UreE_C"/>
    <property type="match status" value="1"/>
</dbReference>